<gene>
    <name evidence="1" type="ORF">VNO78_12318</name>
</gene>
<keyword evidence="2" id="KW-1185">Reference proteome</keyword>
<name>A0AAN9SVM6_PSOTE</name>
<evidence type="ECO:0000313" key="2">
    <source>
        <dbReference type="Proteomes" id="UP001386955"/>
    </source>
</evidence>
<evidence type="ECO:0000313" key="1">
    <source>
        <dbReference type="EMBL" id="KAK7401008.1"/>
    </source>
</evidence>
<dbReference type="AlphaFoldDB" id="A0AAN9SVM6"/>
<dbReference type="Proteomes" id="UP001386955">
    <property type="component" value="Unassembled WGS sequence"/>
</dbReference>
<sequence length="76" mass="8299">MHSLGSGYNQLSVCLSQPCVVLHSVVQNFLGFTSLQHISDSYGDRSVENSLGSGSHRHVYHRLVGTTTLLCLDLLL</sequence>
<proteinExistence type="predicted"/>
<reference evidence="1 2" key="1">
    <citation type="submission" date="2024-01" db="EMBL/GenBank/DDBJ databases">
        <title>The genomes of 5 underutilized Papilionoideae crops provide insights into root nodulation and disease resistanc.</title>
        <authorList>
            <person name="Jiang F."/>
        </authorList>
    </citation>
    <scope>NUCLEOTIDE SEQUENCE [LARGE SCALE GENOMIC DNA]</scope>
    <source>
        <strain evidence="1">DUOXIRENSHENG_FW03</strain>
        <tissue evidence="1">Leaves</tissue>
    </source>
</reference>
<protein>
    <submittedName>
        <fullName evidence="1">Uncharacterized protein</fullName>
    </submittedName>
</protein>
<dbReference type="EMBL" id="JAYMYS010000003">
    <property type="protein sequence ID" value="KAK7401008.1"/>
    <property type="molecule type" value="Genomic_DNA"/>
</dbReference>
<accession>A0AAN9SVM6</accession>
<organism evidence="1 2">
    <name type="scientific">Psophocarpus tetragonolobus</name>
    <name type="common">Winged bean</name>
    <name type="synonym">Dolichos tetragonolobus</name>
    <dbReference type="NCBI Taxonomy" id="3891"/>
    <lineage>
        <taxon>Eukaryota</taxon>
        <taxon>Viridiplantae</taxon>
        <taxon>Streptophyta</taxon>
        <taxon>Embryophyta</taxon>
        <taxon>Tracheophyta</taxon>
        <taxon>Spermatophyta</taxon>
        <taxon>Magnoliopsida</taxon>
        <taxon>eudicotyledons</taxon>
        <taxon>Gunneridae</taxon>
        <taxon>Pentapetalae</taxon>
        <taxon>rosids</taxon>
        <taxon>fabids</taxon>
        <taxon>Fabales</taxon>
        <taxon>Fabaceae</taxon>
        <taxon>Papilionoideae</taxon>
        <taxon>50 kb inversion clade</taxon>
        <taxon>NPAAA clade</taxon>
        <taxon>indigoferoid/millettioid clade</taxon>
        <taxon>Phaseoleae</taxon>
        <taxon>Psophocarpus</taxon>
    </lineage>
</organism>
<comment type="caution">
    <text evidence="1">The sequence shown here is derived from an EMBL/GenBank/DDBJ whole genome shotgun (WGS) entry which is preliminary data.</text>
</comment>